<protein>
    <submittedName>
        <fullName evidence="1">Uncharacterized protein</fullName>
    </submittedName>
</protein>
<dbReference type="OrthoDB" id="7059377at2"/>
<dbReference type="Proteomes" id="UP000190774">
    <property type="component" value="Unassembled WGS sequence"/>
</dbReference>
<dbReference type="EMBL" id="FUYE01000003">
    <property type="protein sequence ID" value="SKA85279.1"/>
    <property type="molecule type" value="Genomic_DNA"/>
</dbReference>
<dbReference type="Pfam" id="PF20131">
    <property type="entry name" value="MC3"/>
    <property type="match status" value="1"/>
</dbReference>
<name>A0A1T4X767_9BACT</name>
<dbReference type="InterPro" id="IPR045390">
    <property type="entry name" value="ABC-3C_MC3"/>
</dbReference>
<evidence type="ECO:0000313" key="1">
    <source>
        <dbReference type="EMBL" id="SKA85279.1"/>
    </source>
</evidence>
<reference evidence="2" key="1">
    <citation type="submission" date="2017-02" db="EMBL/GenBank/DDBJ databases">
        <authorList>
            <person name="Varghese N."/>
            <person name="Submissions S."/>
        </authorList>
    </citation>
    <scope>NUCLEOTIDE SEQUENCE [LARGE SCALE GENOMIC DNA]</scope>
    <source>
        <strain evidence="2">ATCC 700200</strain>
    </source>
</reference>
<dbReference type="AlphaFoldDB" id="A0A1T4X767"/>
<organism evidence="1 2">
    <name type="scientific">Prosthecobacter debontii</name>
    <dbReference type="NCBI Taxonomy" id="48467"/>
    <lineage>
        <taxon>Bacteria</taxon>
        <taxon>Pseudomonadati</taxon>
        <taxon>Verrucomicrobiota</taxon>
        <taxon>Verrucomicrobiia</taxon>
        <taxon>Verrucomicrobiales</taxon>
        <taxon>Verrucomicrobiaceae</taxon>
        <taxon>Prosthecobacter</taxon>
    </lineage>
</organism>
<sequence length="176" mass="19612">MSALSSSDHLIKPALNEAFLTQNPALGAAALWRAACGYQAVHKTRQSLPLPLAFTIVPMVFNEALFSVLSRTYRESGLRKFTEKFAETKDAKSDILLSLHDRCFRWRDISWASLRIAFATRLLILTSDAVLVPLSETPARGIPPKMATLLKNAEKLGAWYGELSIHEVATLLKIRF</sequence>
<proteinExistence type="predicted"/>
<dbReference type="STRING" id="48467.SAMN02745166_01127"/>
<accession>A0A1T4X767</accession>
<keyword evidence="2" id="KW-1185">Reference proteome</keyword>
<dbReference type="RefSeq" id="WP_139373086.1">
    <property type="nucleotide sequence ID" value="NZ_FUYE01000003.1"/>
</dbReference>
<evidence type="ECO:0000313" key="2">
    <source>
        <dbReference type="Proteomes" id="UP000190774"/>
    </source>
</evidence>
<gene>
    <name evidence="1" type="ORF">SAMN02745166_01127</name>
</gene>